<keyword evidence="1" id="KW-0175">Coiled coil</keyword>
<dbReference type="PANTHER" id="PTHR34554:SF1">
    <property type="entry name" value="ALANINE-TRNA LIGASE"/>
    <property type="match status" value="1"/>
</dbReference>
<proteinExistence type="predicted"/>
<dbReference type="PANTHER" id="PTHR34554">
    <property type="entry name" value="RGS1-HXK1-INTERACTING PROTEIN 1"/>
    <property type="match status" value="1"/>
</dbReference>
<evidence type="ECO:0000313" key="2">
    <source>
        <dbReference type="EMBL" id="VFQ85947.1"/>
    </source>
</evidence>
<organism evidence="2 3">
    <name type="scientific">Cuscuta campestris</name>
    <dbReference type="NCBI Taxonomy" id="132261"/>
    <lineage>
        <taxon>Eukaryota</taxon>
        <taxon>Viridiplantae</taxon>
        <taxon>Streptophyta</taxon>
        <taxon>Embryophyta</taxon>
        <taxon>Tracheophyta</taxon>
        <taxon>Spermatophyta</taxon>
        <taxon>Magnoliopsida</taxon>
        <taxon>eudicotyledons</taxon>
        <taxon>Gunneridae</taxon>
        <taxon>Pentapetalae</taxon>
        <taxon>asterids</taxon>
        <taxon>lamiids</taxon>
        <taxon>Solanales</taxon>
        <taxon>Convolvulaceae</taxon>
        <taxon>Cuscuteae</taxon>
        <taxon>Cuscuta</taxon>
        <taxon>Cuscuta subgen. Grammica</taxon>
        <taxon>Cuscuta sect. Cleistogrammica</taxon>
    </lineage>
</organism>
<keyword evidence="3" id="KW-1185">Reference proteome</keyword>
<evidence type="ECO:0000313" key="3">
    <source>
        <dbReference type="Proteomes" id="UP000595140"/>
    </source>
</evidence>
<feature type="coiled-coil region" evidence="1">
    <location>
        <begin position="2"/>
        <end position="36"/>
    </location>
</feature>
<protein>
    <submittedName>
        <fullName evidence="2">Uncharacterized protein</fullName>
    </submittedName>
</protein>
<dbReference type="Proteomes" id="UP000595140">
    <property type="component" value="Unassembled WGS sequence"/>
</dbReference>
<gene>
    <name evidence="2" type="ORF">CCAM_LOCUS27723</name>
</gene>
<dbReference type="EMBL" id="OOIL02003033">
    <property type="protein sequence ID" value="VFQ85947.1"/>
    <property type="molecule type" value="Genomic_DNA"/>
</dbReference>
<dbReference type="AlphaFoldDB" id="A0A484MBJ9"/>
<sequence length="115" mass="13040">MLLEADAQVRELRKSIDVLKAESEKLEKSALQAEEKMIRGKTKLRQAGKQIRSVIRSAFLIEKQAAGLKDVLKELPRRDASSFRSRVSDLASEAMKERKFLTKEVTKINNRGISV</sequence>
<dbReference type="OrthoDB" id="1290425at2759"/>
<accession>A0A484MBJ9</accession>
<evidence type="ECO:0000256" key="1">
    <source>
        <dbReference type="SAM" id="Coils"/>
    </source>
</evidence>
<reference evidence="2 3" key="1">
    <citation type="submission" date="2018-04" db="EMBL/GenBank/DDBJ databases">
        <authorList>
            <person name="Vogel A."/>
        </authorList>
    </citation>
    <scope>NUCLEOTIDE SEQUENCE [LARGE SCALE GENOMIC DNA]</scope>
</reference>
<dbReference type="InterPro" id="IPR053284">
    <property type="entry name" value="RGS1-HXK1_interactor"/>
</dbReference>
<name>A0A484MBJ9_9ASTE</name>